<evidence type="ECO:0008006" key="3">
    <source>
        <dbReference type="Google" id="ProtNLM"/>
    </source>
</evidence>
<name>A0AAE0BCP8_9CHLO</name>
<dbReference type="PRINTS" id="PR00420">
    <property type="entry name" value="RNGMNOXGNASE"/>
</dbReference>
<protein>
    <recommendedName>
        <fullName evidence="3">FAD-binding domain-containing protein</fullName>
    </recommendedName>
</protein>
<accession>A0AAE0BCP8</accession>
<dbReference type="PANTHER" id="PTHR46496:SF4">
    <property type="entry name" value="ZEAXANTHIN EPOXIDASE"/>
    <property type="match status" value="1"/>
</dbReference>
<sequence>MTLSFSTASSGCTGRARSQLACPHFGIAALRVQVDSRRICARKLKQGGVRLRVTSQRGNADAPLTATVVGGGLGGLALAIALRREGVDARVYERALELRSNAGTGIVLWPNGIKALRGIAPELADAAIDAGCVIKGIGFGKASAPDTFKEKVVGAGMKVAGGLMARSMEWKYGAPMVAIRWSALQQVLSSFLPPDCIELDANFKGYQVLPEGAGVRTDFCRRDGAPLPAVTTDVLVGADGLRSAVRAQMLGDSPPRDGGRVLWRAVVDGACLPQRQSLCPASGTRLLIGEGRTASFMDVGSGQVYWAAGALDGTFDADPSLVRRPACP</sequence>
<comment type="caution">
    <text evidence="1">The sequence shown here is derived from an EMBL/GenBank/DDBJ whole genome shotgun (WGS) entry which is preliminary data.</text>
</comment>
<gene>
    <name evidence="1" type="ORF">CYMTET_55747</name>
</gene>
<dbReference type="PANTHER" id="PTHR46496">
    <property type="match status" value="1"/>
</dbReference>
<dbReference type="EMBL" id="LGRX02035583">
    <property type="protein sequence ID" value="KAK3233986.1"/>
    <property type="molecule type" value="Genomic_DNA"/>
</dbReference>
<dbReference type="InterPro" id="IPR036188">
    <property type="entry name" value="FAD/NAD-bd_sf"/>
</dbReference>
<reference evidence="1 2" key="1">
    <citation type="journal article" date="2015" name="Genome Biol. Evol.">
        <title>Comparative Genomics of a Bacterivorous Green Alga Reveals Evolutionary Causalities and Consequences of Phago-Mixotrophic Mode of Nutrition.</title>
        <authorList>
            <person name="Burns J.A."/>
            <person name="Paasch A."/>
            <person name="Narechania A."/>
            <person name="Kim E."/>
        </authorList>
    </citation>
    <scope>NUCLEOTIDE SEQUENCE [LARGE SCALE GENOMIC DNA]</scope>
    <source>
        <strain evidence="1 2">PLY_AMNH</strain>
    </source>
</reference>
<proteinExistence type="predicted"/>
<dbReference type="Proteomes" id="UP001190700">
    <property type="component" value="Unassembled WGS sequence"/>
</dbReference>
<evidence type="ECO:0000313" key="2">
    <source>
        <dbReference type="Proteomes" id="UP001190700"/>
    </source>
</evidence>
<evidence type="ECO:0000313" key="1">
    <source>
        <dbReference type="EMBL" id="KAK3233986.1"/>
    </source>
</evidence>
<keyword evidence="2" id="KW-1185">Reference proteome</keyword>
<dbReference type="Pfam" id="PF13450">
    <property type="entry name" value="NAD_binding_8"/>
    <property type="match status" value="1"/>
</dbReference>
<dbReference type="SUPFAM" id="SSF51905">
    <property type="entry name" value="FAD/NAD(P)-binding domain"/>
    <property type="match status" value="1"/>
</dbReference>
<dbReference type="Gene3D" id="3.50.50.60">
    <property type="entry name" value="FAD/NAD(P)-binding domain"/>
    <property type="match status" value="1"/>
</dbReference>
<dbReference type="AlphaFoldDB" id="A0AAE0BCP8"/>
<organism evidence="1 2">
    <name type="scientific">Cymbomonas tetramitiformis</name>
    <dbReference type="NCBI Taxonomy" id="36881"/>
    <lineage>
        <taxon>Eukaryota</taxon>
        <taxon>Viridiplantae</taxon>
        <taxon>Chlorophyta</taxon>
        <taxon>Pyramimonadophyceae</taxon>
        <taxon>Pyramimonadales</taxon>
        <taxon>Pyramimonadaceae</taxon>
        <taxon>Cymbomonas</taxon>
    </lineage>
</organism>